<keyword evidence="2 5" id="KW-0812">Transmembrane</keyword>
<feature type="transmembrane region" description="Helical" evidence="5">
    <location>
        <begin position="240"/>
        <end position="258"/>
    </location>
</feature>
<comment type="subcellular location">
    <subcellularLocation>
        <location evidence="5">Cell membrane</location>
        <topology evidence="5">Multi-pass membrane protein</topology>
    </subcellularLocation>
    <subcellularLocation>
        <location evidence="1">Membrane</location>
        <topology evidence="1">Multi-pass membrane protein</topology>
    </subcellularLocation>
</comment>
<evidence type="ECO:0000256" key="5">
    <source>
        <dbReference type="RuleBase" id="RU363041"/>
    </source>
</evidence>
<dbReference type="Proteomes" id="UP001548590">
    <property type="component" value="Unassembled WGS sequence"/>
</dbReference>
<gene>
    <name evidence="6" type="ORF">ABVT11_12960</name>
</gene>
<evidence type="ECO:0000256" key="3">
    <source>
        <dbReference type="ARBA" id="ARBA00022989"/>
    </source>
</evidence>
<comment type="similarity">
    <text evidence="5">Belongs to the 4-toluene sulfonate uptake permease (TSUP) (TC 2.A.102) family.</text>
</comment>
<keyword evidence="4 5" id="KW-0472">Membrane</keyword>
<evidence type="ECO:0000256" key="4">
    <source>
        <dbReference type="ARBA" id="ARBA00023136"/>
    </source>
</evidence>
<dbReference type="InterPro" id="IPR002781">
    <property type="entry name" value="TM_pro_TauE-like"/>
</dbReference>
<dbReference type="Pfam" id="PF01925">
    <property type="entry name" value="TauE"/>
    <property type="match status" value="1"/>
</dbReference>
<organism evidence="6 7">
    <name type="scientific">Uliginosibacterium paludis</name>
    <dbReference type="NCBI Taxonomy" id="1615952"/>
    <lineage>
        <taxon>Bacteria</taxon>
        <taxon>Pseudomonadati</taxon>
        <taxon>Pseudomonadota</taxon>
        <taxon>Betaproteobacteria</taxon>
        <taxon>Rhodocyclales</taxon>
        <taxon>Zoogloeaceae</taxon>
        <taxon>Uliginosibacterium</taxon>
    </lineage>
</organism>
<dbReference type="RefSeq" id="WP_345925966.1">
    <property type="nucleotide sequence ID" value="NZ_JBDIVF010000002.1"/>
</dbReference>
<feature type="transmembrane region" description="Helical" evidence="5">
    <location>
        <begin position="33"/>
        <end position="53"/>
    </location>
</feature>
<evidence type="ECO:0000313" key="6">
    <source>
        <dbReference type="EMBL" id="MET1490740.1"/>
    </source>
</evidence>
<dbReference type="PANTHER" id="PTHR43701">
    <property type="entry name" value="MEMBRANE TRANSPORTER PROTEIN MJ0441-RELATED"/>
    <property type="match status" value="1"/>
</dbReference>
<sequence length="260" mass="26616">MDLMYPLAGFAVGAIVGLTGVGGGSLMTPLLVLLFGVSPSVAVGTDLLYASVTKAGGTLAHGLKGTVDWSITRALAYGSIPAAALTLFLVHHFFPGGIGGASRLISFALGIALVLTAISLIFRRQIQAFGAHRAPATPNPRRTFWLTVLTGAILGVLVSISSVGAGALGVTALFFLYPSLPAHRIVGSDIAHAVPLTLVAGAGHWLVGSVDWYLLGSLLVGSLPGIWIGSQVSARVPEKILRPILAGMLLLIGSKLIAAN</sequence>
<evidence type="ECO:0000313" key="7">
    <source>
        <dbReference type="Proteomes" id="UP001548590"/>
    </source>
</evidence>
<accession>A0ABV2CS47</accession>
<feature type="transmembrane region" description="Helical" evidence="5">
    <location>
        <begin position="74"/>
        <end position="94"/>
    </location>
</feature>
<feature type="transmembrane region" description="Helical" evidence="5">
    <location>
        <begin position="212"/>
        <end position="228"/>
    </location>
</feature>
<keyword evidence="5" id="KW-1003">Cell membrane</keyword>
<reference evidence="6 7" key="1">
    <citation type="submission" date="2024-07" db="EMBL/GenBank/DDBJ databases">
        <title>Uliginosibacterium paludis KCTC:42655.</title>
        <authorList>
            <person name="Kim M.K."/>
        </authorList>
    </citation>
    <scope>NUCLEOTIDE SEQUENCE [LARGE SCALE GENOMIC DNA]</scope>
    <source>
        <strain evidence="6 7">KCTC 42655</strain>
    </source>
</reference>
<dbReference type="EMBL" id="JBEWLZ010000007">
    <property type="protein sequence ID" value="MET1490740.1"/>
    <property type="molecule type" value="Genomic_DNA"/>
</dbReference>
<feature type="transmembrane region" description="Helical" evidence="5">
    <location>
        <begin position="143"/>
        <end position="176"/>
    </location>
</feature>
<evidence type="ECO:0000256" key="1">
    <source>
        <dbReference type="ARBA" id="ARBA00004141"/>
    </source>
</evidence>
<dbReference type="InterPro" id="IPR051598">
    <property type="entry name" value="TSUP/Inactive_protease-like"/>
</dbReference>
<proteinExistence type="inferred from homology"/>
<dbReference type="PANTHER" id="PTHR43701:SF2">
    <property type="entry name" value="MEMBRANE TRANSPORTER PROTEIN YJNA-RELATED"/>
    <property type="match status" value="1"/>
</dbReference>
<keyword evidence="3 5" id="KW-1133">Transmembrane helix</keyword>
<comment type="caution">
    <text evidence="6">The sequence shown here is derived from an EMBL/GenBank/DDBJ whole genome shotgun (WGS) entry which is preliminary data.</text>
</comment>
<evidence type="ECO:0000256" key="2">
    <source>
        <dbReference type="ARBA" id="ARBA00022692"/>
    </source>
</evidence>
<keyword evidence="7" id="KW-1185">Reference proteome</keyword>
<protein>
    <recommendedName>
        <fullName evidence="5">Probable membrane transporter protein</fullName>
    </recommendedName>
</protein>
<feature type="transmembrane region" description="Helical" evidence="5">
    <location>
        <begin position="100"/>
        <end position="122"/>
    </location>
</feature>
<name>A0ABV2CS47_9RHOO</name>